<dbReference type="InterPro" id="IPR015053">
    <property type="entry name" value="DUF1871"/>
</dbReference>
<keyword evidence="2" id="KW-1185">Reference proteome</keyword>
<dbReference type="SUPFAM" id="SSF116922">
    <property type="entry name" value="YugE-like"/>
    <property type="match status" value="1"/>
</dbReference>
<dbReference type="Proteomes" id="UP001597506">
    <property type="component" value="Unassembled WGS sequence"/>
</dbReference>
<evidence type="ECO:0000313" key="2">
    <source>
        <dbReference type="Proteomes" id="UP001597506"/>
    </source>
</evidence>
<protein>
    <submittedName>
        <fullName evidence="1">DUF1871 family protein</fullName>
    </submittedName>
</protein>
<evidence type="ECO:0000313" key="1">
    <source>
        <dbReference type="EMBL" id="MFD2680667.1"/>
    </source>
</evidence>
<sequence length="86" mass="9740">MTGRETNEKLFETLQLWDPLSAGPDGYDTEIADVIAAVHKIEHPNTLAKEIQRIYEFSFEEWISMESCLTISYKLLEIKGSGSCSI</sequence>
<comment type="caution">
    <text evidence="1">The sequence shown here is derived from an EMBL/GenBank/DDBJ whole genome shotgun (WGS) entry which is preliminary data.</text>
</comment>
<dbReference type="Gene3D" id="1.10.340.20">
    <property type="entry name" value="Apc36109-like domain"/>
    <property type="match status" value="1"/>
</dbReference>
<gene>
    <name evidence="1" type="ORF">ACFSUL_07835</name>
</gene>
<dbReference type="Pfam" id="PF08958">
    <property type="entry name" value="DUF1871"/>
    <property type="match status" value="1"/>
</dbReference>
<proteinExistence type="predicted"/>
<dbReference type="InterPro" id="IPR023162">
    <property type="entry name" value="Apc36109-like_dom_sf"/>
</dbReference>
<dbReference type="EMBL" id="JBHUMF010000016">
    <property type="protein sequence ID" value="MFD2680667.1"/>
    <property type="molecule type" value="Genomic_DNA"/>
</dbReference>
<reference evidence="2" key="1">
    <citation type="journal article" date="2019" name="Int. J. Syst. Evol. Microbiol.">
        <title>The Global Catalogue of Microorganisms (GCM) 10K type strain sequencing project: providing services to taxonomists for standard genome sequencing and annotation.</title>
        <authorList>
            <consortium name="The Broad Institute Genomics Platform"/>
            <consortium name="The Broad Institute Genome Sequencing Center for Infectious Disease"/>
            <person name="Wu L."/>
            <person name="Ma J."/>
        </authorList>
    </citation>
    <scope>NUCLEOTIDE SEQUENCE [LARGE SCALE GENOMIC DNA]</scope>
    <source>
        <strain evidence="2">KCTC 3913</strain>
    </source>
</reference>
<name>A0ABW5RPP9_9BACI</name>
<dbReference type="RefSeq" id="WP_377934272.1">
    <property type="nucleotide sequence ID" value="NZ_JBHUMF010000016.1"/>
</dbReference>
<accession>A0ABW5RPP9</accession>
<organism evidence="1 2">
    <name type="scientific">Bacillus seohaeanensis</name>
    <dbReference type="NCBI Taxonomy" id="284580"/>
    <lineage>
        <taxon>Bacteria</taxon>
        <taxon>Bacillati</taxon>
        <taxon>Bacillota</taxon>
        <taxon>Bacilli</taxon>
        <taxon>Bacillales</taxon>
        <taxon>Bacillaceae</taxon>
        <taxon>Bacillus</taxon>
    </lineage>
</organism>